<protein>
    <submittedName>
        <fullName evidence="2">Uncharacterized protein</fullName>
    </submittedName>
</protein>
<sequence>MESNNYNCEFGSPPKYSERGYEQLKEEMETQNQPMQHFQSTVVTIMPEEPPVRDHIIWSLFNAMYMNFCCLGFLSPLYFPSSPGTGSC</sequence>
<name>A0ABN9F6D3_9NEOB</name>
<dbReference type="InterPro" id="IPR051517">
    <property type="entry name" value="IFITM_antiviral_protein"/>
</dbReference>
<evidence type="ECO:0000313" key="3">
    <source>
        <dbReference type="Proteomes" id="UP001162483"/>
    </source>
</evidence>
<accession>A0ABN9F6D3</accession>
<evidence type="ECO:0000313" key="2">
    <source>
        <dbReference type="EMBL" id="CAI9591048.1"/>
    </source>
</evidence>
<dbReference type="EMBL" id="CATNWA010016234">
    <property type="protein sequence ID" value="CAI9591048.1"/>
    <property type="molecule type" value="Genomic_DNA"/>
</dbReference>
<dbReference type="PANTHER" id="PTHR13999:SF4">
    <property type="entry name" value="INTERFERON-INDUCED TRANSMEMBRANE PROTEIN 3"/>
    <property type="match status" value="1"/>
</dbReference>
<feature type="transmembrane region" description="Helical" evidence="1">
    <location>
        <begin position="56"/>
        <end position="79"/>
    </location>
</feature>
<reference evidence="2" key="1">
    <citation type="submission" date="2023-05" db="EMBL/GenBank/DDBJ databases">
        <authorList>
            <person name="Stuckert A."/>
        </authorList>
    </citation>
    <scope>NUCLEOTIDE SEQUENCE</scope>
</reference>
<keyword evidence="1" id="KW-0472">Membrane</keyword>
<organism evidence="2 3">
    <name type="scientific">Staurois parvus</name>
    <dbReference type="NCBI Taxonomy" id="386267"/>
    <lineage>
        <taxon>Eukaryota</taxon>
        <taxon>Metazoa</taxon>
        <taxon>Chordata</taxon>
        <taxon>Craniata</taxon>
        <taxon>Vertebrata</taxon>
        <taxon>Euteleostomi</taxon>
        <taxon>Amphibia</taxon>
        <taxon>Batrachia</taxon>
        <taxon>Anura</taxon>
        <taxon>Neobatrachia</taxon>
        <taxon>Ranoidea</taxon>
        <taxon>Ranidae</taxon>
        <taxon>Staurois</taxon>
    </lineage>
</organism>
<keyword evidence="3" id="KW-1185">Reference proteome</keyword>
<proteinExistence type="predicted"/>
<gene>
    <name evidence="2" type="ORF">SPARVUS_LOCUS11139266</name>
</gene>
<keyword evidence="1" id="KW-1133">Transmembrane helix</keyword>
<keyword evidence="1" id="KW-0812">Transmembrane</keyword>
<dbReference type="Proteomes" id="UP001162483">
    <property type="component" value="Unassembled WGS sequence"/>
</dbReference>
<dbReference type="PANTHER" id="PTHR13999">
    <property type="entry name" value="INTERFERON INDUCIBLE TRANSMEMBRANE PROTEIN"/>
    <property type="match status" value="1"/>
</dbReference>
<evidence type="ECO:0000256" key="1">
    <source>
        <dbReference type="SAM" id="Phobius"/>
    </source>
</evidence>
<comment type="caution">
    <text evidence="2">The sequence shown here is derived from an EMBL/GenBank/DDBJ whole genome shotgun (WGS) entry which is preliminary data.</text>
</comment>